<evidence type="ECO:0000313" key="2">
    <source>
        <dbReference type="Proteomes" id="UP000229713"/>
    </source>
</evidence>
<evidence type="ECO:0000313" key="1">
    <source>
        <dbReference type="EMBL" id="PIK82328.1"/>
    </source>
</evidence>
<dbReference type="AlphaFoldDB" id="A0A855F0T2"/>
<dbReference type="EMBL" id="NKYI01000028">
    <property type="protein sequence ID" value="PIK82328.1"/>
    <property type="molecule type" value="Genomic_DNA"/>
</dbReference>
<proteinExistence type="predicted"/>
<protein>
    <submittedName>
        <fullName evidence="1">Uncharacterized protein</fullName>
    </submittedName>
</protein>
<accession>A0A855F0T2</accession>
<gene>
    <name evidence="1" type="ORF">CFY86_19230</name>
</gene>
<dbReference type="Proteomes" id="UP000229713">
    <property type="component" value="Unassembled WGS sequence"/>
</dbReference>
<name>A0A855F0T2_RAOOR</name>
<organism evidence="1 2">
    <name type="scientific">Raoultella ornithinolytica</name>
    <name type="common">Klebsiella ornithinolytica</name>
    <dbReference type="NCBI Taxonomy" id="54291"/>
    <lineage>
        <taxon>Bacteria</taxon>
        <taxon>Pseudomonadati</taxon>
        <taxon>Pseudomonadota</taxon>
        <taxon>Gammaproteobacteria</taxon>
        <taxon>Enterobacterales</taxon>
        <taxon>Enterobacteriaceae</taxon>
        <taxon>Klebsiella/Raoultella group</taxon>
        <taxon>Raoultella</taxon>
    </lineage>
</organism>
<comment type="caution">
    <text evidence="1">The sequence shown here is derived from an EMBL/GenBank/DDBJ whole genome shotgun (WGS) entry which is preliminary data.</text>
</comment>
<sequence length="53" mass="6156">MFSKVAILAATCCTLRERCHKPGNGYIRFVNDCDRDRYLDVFFSDVPDARRVN</sequence>
<reference evidence="1 2" key="1">
    <citation type="submission" date="2017-07" db="EMBL/GenBank/DDBJ databases">
        <title>Raoultella ornithinolytica strain HH3 draft genome.</title>
        <authorList>
            <person name="Duceppe M.-O."/>
            <person name="Huang H."/>
            <person name="Phipps-Todd B."/>
        </authorList>
    </citation>
    <scope>NUCLEOTIDE SEQUENCE [LARGE SCALE GENOMIC DNA]</scope>
    <source>
        <strain evidence="1 2">HH3</strain>
    </source>
</reference>